<name>A0AAN9IA48_CROPI</name>
<keyword evidence="1" id="KW-0378">Hydrolase</keyword>
<evidence type="ECO:0000313" key="5">
    <source>
        <dbReference type="Proteomes" id="UP001372338"/>
    </source>
</evidence>
<dbReference type="InterPro" id="IPR037275">
    <property type="entry name" value="Znf_CTCHY_sf"/>
</dbReference>
<dbReference type="EMBL" id="JAYWIO010000003">
    <property type="protein sequence ID" value="KAK7273203.1"/>
    <property type="molecule type" value="Genomic_DNA"/>
</dbReference>
<dbReference type="InterPro" id="IPR027417">
    <property type="entry name" value="P-loop_NTPase"/>
</dbReference>
<dbReference type="SUPFAM" id="SSF161245">
    <property type="entry name" value="Zinc hairpin stack"/>
    <property type="match status" value="1"/>
</dbReference>
<dbReference type="PROSITE" id="PS51270">
    <property type="entry name" value="ZF_CTCHY"/>
    <property type="match status" value="1"/>
</dbReference>
<protein>
    <recommendedName>
        <fullName evidence="3">CTCHY-type domain-containing protein</fullName>
    </recommendedName>
</protein>
<keyword evidence="2" id="KW-0479">Metal-binding</keyword>
<dbReference type="Gene3D" id="3.40.50.300">
    <property type="entry name" value="P-loop containing nucleotide triphosphate hydrolases"/>
    <property type="match status" value="1"/>
</dbReference>
<dbReference type="Pfam" id="PF00271">
    <property type="entry name" value="Helicase_C"/>
    <property type="match status" value="1"/>
</dbReference>
<organism evidence="4 5">
    <name type="scientific">Crotalaria pallida</name>
    <name type="common">Smooth rattlebox</name>
    <name type="synonym">Crotalaria striata</name>
    <dbReference type="NCBI Taxonomy" id="3830"/>
    <lineage>
        <taxon>Eukaryota</taxon>
        <taxon>Viridiplantae</taxon>
        <taxon>Streptophyta</taxon>
        <taxon>Embryophyta</taxon>
        <taxon>Tracheophyta</taxon>
        <taxon>Spermatophyta</taxon>
        <taxon>Magnoliopsida</taxon>
        <taxon>eudicotyledons</taxon>
        <taxon>Gunneridae</taxon>
        <taxon>Pentapetalae</taxon>
        <taxon>rosids</taxon>
        <taxon>fabids</taxon>
        <taxon>Fabales</taxon>
        <taxon>Fabaceae</taxon>
        <taxon>Papilionoideae</taxon>
        <taxon>50 kb inversion clade</taxon>
        <taxon>genistoids sensu lato</taxon>
        <taxon>core genistoids</taxon>
        <taxon>Crotalarieae</taxon>
        <taxon>Crotalaria</taxon>
    </lineage>
</organism>
<dbReference type="GO" id="GO:0008270">
    <property type="term" value="F:zinc ion binding"/>
    <property type="evidence" value="ECO:0007669"/>
    <property type="project" value="UniProtKB-KW"/>
</dbReference>
<dbReference type="GO" id="GO:0016787">
    <property type="term" value="F:hydrolase activity"/>
    <property type="evidence" value="ECO:0007669"/>
    <property type="project" value="UniProtKB-KW"/>
</dbReference>
<dbReference type="PANTHER" id="PTHR10799">
    <property type="entry name" value="SNF2/RAD54 HELICASE FAMILY"/>
    <property type="match status" value="1"/>
</dbReference>
<keyword evidence="5" id="KW-1185">Reference proteome</keyword>
<evidence type="ECO:0000313" key="4">
    <source>
        <dbReference type="EMBL" id="KAK7273203.1"/>
    </source>
</evidence>
<accession>A0AAN9IA48</accession>
<dbReference type="InterPro" id="IPR017921">
    <property type="entry name" value="Znf_CTCHY"/>
</dbReference>
<feature type="domain" description="CTCHY-type" evidence="3">
    <location>
        <begin position="123"/>
        <end position="193"/>
    </location>
</feature>
<evidence type="ECO:0000256" key="2">
    <source>
        <dbReference type="PROSITE-ProRule" id="PRU00965"/>
    </source>
</evidence>
<dbReference type="Proteomes" id="UP001372338">
    <property type="component" value="Unassembled WGS sequence"/>
</dbReference>
<dbReference type="InterPro" id="IPR049730">
    <property type="entry name" value="SNF2/RAD54-like_C"/>
</dbReference>
<proteinExistence type="predicted"/>
<gene>
    <name evidence="4" type="ORF">RIF29_14252</name>
</gene>
<dbReference type="InterPro" id="IPR001650">
    <property type="entry name" value="Helicase_C-like"/>
</dbReference>
<dbReference type="SUPFAM" id="SSF52540">
    <property type="entry name" value="P-loop containing nucleoside triphosphate hydrolases"/>
    <property type="match status" value="1"/>
</dbReference>
<evidence type="ECO:0000259" key="3">
    <source>
        <dbReference type="PROSITE" id="PS51270"/>
    </source>
</evidence>
<sequence length="206" mass="23118">MLHDQLSLGTKIIFCDLRVPFMDNLYKPTVSGTRLDALIEPLDLAGGLGINLATADVVILYDSDWNPKIDLQAQDRAHRIGQKLTCTEVQLHNSDWFSFLLDERSYAHYVIQNKMFNRTASTAEYAWASIFVVYANSSMMMFQRINTTDECGICRTGGRDNFFHCKRCVTQQTAMAKATEASGSALLGSMLEEIEGVLPSHEFCLC</sequence>
<reference evidence="4 5" key="1">
    <citation type="submission" date="2024-01" db="EMBL/GenBank/DDBJ databases">
        <title>The genomes of 5 underutilized Papilionoideae crops provide insights into root nodulation and disease resistanc.</title>
        <authorList>
            <person name="Yuan L."/>
        </authorList>
    </citation>
    <scope>NUCLEOTIDE SEQUENCE [LARGE SCALE GENOMIC DNA]</scope>
    <source>
        <strain evidence="4">ZHUSHIDOU_FW_LH</strain>
        <tissue evidence="4">Leaf</tissue>
    </source>
</reference>
<dbReference type="AlphaFoldDB" id="A0AAN9IA48"/>
<keyword evidence="2" id="KW-0862">Zinc</keyword>
<comment type="caution">
    <text evidence="4">The sequence shown here is derived from an EMBL/GenBank/DDBJ whole genome shotgun (WGS) entry which is preliminary data.</text>
</comment>
<dbReference type="CDD" id="cd18793">
    <property type="entry name" value="SF2_C_SNF"/>
    <property type="match status" value="1"/>
</dbReference>
<keyword evidence="2" id="KW-0863">Zinc-finger</keyword>
<evidence type="ECO:0000256" key="1">
    <source>
        <dbReference type="ARBA" id="ARBA00022801"/>
    </source>
</evidence>